<dbReference type="Gene3D" id="3.30.70.3220">
    <property type="match status" value="1"/>
</dbReference>
<protein>
    <recommendedName>
        <fullName evidence="9">Protein translocase subunit SecD</fullName>
    </recommendedName>
</protein>
<feature type="transmembrane region" description="Helical" evidence="9">
    <location>
        <begin position="486"/>
        <end position="506"/>
    </location>
</feature>
<evidence type="ECO:0000256" key="2">
    <source>
        <dbReference type="ARBA" id="ARBA00022448"/>
    </source>
</evidence>
<dbReference type="InterPro" id="IPR048631">
    <property type="entry name" value="SecD_1st"/>
</dbReference>
<comment type="similarity">
    <text evidence="9">Belongs to the SecD/SecF family. SecD subfamily.</text>
</comment>
<evidence type="ECO:0000256" key="6">
    <source>
        <dbReference type="ARBA" id="ARBA00022989"/>
    </source>
</evidence>
<evidence type="ECO:0000256" key="9">
    <source>
        <dbReference type="HAMAP-Rule" id="MF_01463"/>
    </source>
</evidence>
<dbReference type="EMBL" id="PXVD01000009">
    <property type="protein sequence ID" value="MDJ1371044.1"/>
    <property type="molecule type" value="Genomic_DNA"/>
</dbReference>
<evidence type="ECO:0000259" key="10">
    <source>
        <dbReference type="Pfam" id="PF02355"/>
    </source>
</evidence>
<comment type="subcellular location">
    <subcellularLocation>
        <location evidence="1 9">Cell membrane</location>
        <topology evidence="1 9">Multi-pass membrane protein</topology>
    </subcellularLocation>
</comment>
<name>A0ABT7C782_9MICO</name>
<evidence type="ECO:0000256" key="8">
    <source>
        <dbReference type="ARBA" id="ARBA00023136"/>
    </source>
</evidence>
<evidence type="ECO:0000259" key="11">
    <source>
        <dbReference type="Pfam" id="PF21760"/>
    </source>
</evidence>
<comment type="caution">
    <text evidence="13">The sequence shown here is derived from an EMBL/GenBank/DDBJ whole genome shotgun (WGS) entry which is preliminary data.</text>
</comment>
<dbReference type="InterPro" id="IPR054384">
    <property type="entry name" value="SecDF_P1_head"/>
</dbReference>
<feature type="domain" description="Protein export membrane protein SecD/SecF C-terminal" evidence="10">
    <location>
        <begin position="337"/>
        <end position="512"/>
    </location>
</feature>
<keyword evidence="5 9" id="KW-0653">Protein transport</keyword>
<keyword evidence="3 9" id="KW-1003">Cell membrane</keyword>
<evidence type="ECO:0000256" key="5">
    <source>
        <dbReference type="ARBA" id="ARBA00022927"/>
    </source>
</evidence>
<evidence type="ECO:0000313" key="14">
    <source>
        <dbReference type="Proteomes" id="UP001170379"/>
    </source>
</evidence>
<evidence type="ECO:0000259" key="12">
    <source>
        <dbReference type="Pfam" id="PF22599"/>
    </source>
</evidence>
<feature type="transmembrane region" description="Helical" evidence="9">
    <location>
        <begin position="353"/>
        <end position="375"/>
    </location>
</feature>
<keyword evidence="6 9" id="KW-1133">Transmembrane helix</keyword>
<dbReference type="InterPro" id="IPR022813">
    <property type="entry name" value="SecD/SecF_arch_bac"/>
</dbReference>
<keyword evidence="7 9" id="KW-0811">Translocation</keyword>
<gene>
    <name evidence="9 13" type="primary">secD</name>
    <name evidence="13" type="ORF">C7K25_06650</name>
</gene>
<dbReference type="InterPro" id="IPR055344">
    <property type="entry name" value="SecD_SecF_C_bact"/>
</dbReference>
<comment type="function">
    <text evidence="9">Part of the Sec protein translocase complex. Interacts with the SecYEG preprotein conducting channel. SecDF uses the proton motive force (PMF) to complete protein translocation after the ATP-dependent function of SecA.</text>
</comment>
<evidence type="ECO:0000256" key="1">
    <source>
        <dbReference type="ARBA" id="ARBA00004651"/>
    </source>
</evidence>
<dbReference type="PANTHER" id="PTHR30081:SF1">
    <property type="entry name" value="PROTEIN TRANSLOCASE SUBUNIT SECD"/>
    <property type="match status" value="1"/>
</dbReference>
<dbReference type="PANTHER" id="PTHR30081">
    <property type="entry name" value="PROTEIN-EXPORT MEMBRANE PROTEIN SEC"/>
    <property type="match status" value="1"/>
</dbReference>
<comment type="subunit">
    <text evidence="9">Forms a complex with SecF. Part of the essential Sec protein translocation apparatus which comprises SecA, SecYEG and auxiliary proteins SecDF. Other proteins may also be involved.</text>
</comment>
<dbReference type="PRINTS" id="PR00702">
    <property type="entry name" value="ACRIFLAVINRP"/>
</dbReference>
<dbReference type="InterPro" id="IPR001036">
    <property type="entry name" value="Acrflvin-R"/>
</dbReference>
<keyword evidence="4 9" id="KW-0812">Transmembrane</keyword>
<dbReference type="InterPro" id="IPR005791">
    <property type="entry name" value="SecD"/>
</dbReference>
<evidence type="ECO:0000256" key="7">
    <source>
        <dbReference type="ARBA" id="ARBA00023010"/>
    </source>
</evidence>
<comment type="caution">
    <text evidence="9">Lacks conserved residue(s) required for the propagation of feature annotation.</text>
</comment>
<dbReference type="Gene3D" id="1.20.1640.10">
    <property type="entry name" value="Multidrug efflux transporter AcrB transmembrane domain"/>
    <property type="match status" value="1"/>
</dbReference>
<organism evidence="13 14">
    <name type="scientific">Gulosibacter molinativorax</name>
    <dbReference type="NCBI Taxonomy" id="256821"/>
    <lineage>
        <taxon>Bacteria</taxon>
        <taxon>Bacillati</taxon>
        <taxon>Actinomycetota</taxon>
        <taxon>Actinomycetes</taxon>
        <taxon>Micrococcales</taxon>
        <taxon>Microbacteriaceae</taxon>
        <taxon>Gulosibacter</taxon>
    </lineage>
</organism>
<keyword evidence="2 9" id="KW-0813">Transport</keyword>
<feature type="domain" description="Protein translocase subunit SecDF P1" evidence="11">
    <location>
        <begin position="74"/>
        <end position="130"/>
    </location>
</feature>
<keyword evidence="14" id="KW-1185">Reference proteome</keyword>
<dbReference type="Pfam" id="PF21760">
    <property type="entry name" value="SecD_1st"/>
    <property type="match status" value="1"/>
</dbReference>
<dbReference type="Gene3D" id="3.30.1360.200">
    <property type="match status" value="1"/>
</dbReference>
<reference evidence="13" key="1">
    <citation type="submission" date="2018-03" db="EMBL/GenBank/DDBJ databases">
        <authorList>
            <person name="Nunes O.C."/>
            <person name="Lopes A.R."/>
            <person name="Froufe H."/>
            <person name="Munoz-Merida A."/>
            <person name="Barroso C."/>
            <person name="Egas C."/>
        </authorList>
    </citation>
    <scope>NUCLEOTIDE SEQUENCE</scope>
    <source>
        <strain evidence="13">ON4</strain>
    </source>
</reference>
<feature type="transmembrane region" description="Helical" evidence="9">
    <location>
        <begin position="408"/>
        <end position="433"/>
    </location>
</feature>
<evidence type="ECO:0000256" key="4">
    <source>
        <dbReference type="ARBA" id="ARBA00022692"/>
    </source>
</evidence>
<feature type="domain" description="SecDF P1 head subdomain" evidence="12">
    <location>
        <begin position="210"/>
        <end position="335"/>
    </location>
</feature>
<reference evidence="13" key="2">
    <citation type="journal article" date="2022" name="Sci. Rep.">
        <title>In silico prediction of the enzymes involved in the degradation of the herbicide molinate by Gulosibacter molinativorax ON4T.</title>
        <authorList>
            <person name="Lopes A.R."/>
            <person name="Bunin E."/>
            <person name="Viana A.T."/>
            <person name="Froufe H."/>
            <person name="Munoz-Merida A."/>
            <person name="Pinho D."/>
            <person name="Figueiredo J."/>
            <person name="Barroso C."/>
            <person name="Vaz-Moreira I."/>
            <person name="Bellanger X."/>
            <person name="Egas C."/>
            <person name="Nunes O.C."/>
        </authorList>
    </citation>
    <scope>NUCLEOTIDE SEQUENCE</scope>
    <source>
        <strain evidence="13">ON4</strain>
    </source>
</reference>
<dbReference type="SUPFAM" id="SSF82866">
    <property type="entry name" value="Multidrug efflux transporter AcrB transmembrane domain"/>
    <property type="match status" value="1"/>
</dbReference>
<sequence>MAKSSRVSQAVRSARNTLVWLVVVLAALVGLNWVAVAFQGGVWTPKLALDLEGGTQVVLQAQLPEGASPSGEQMSQAVEIIRQRVDASGVSEAEVTTQGGQNVVVSVPGEIDAETRARIESSAMLEFRPVLFAEASNVIQEVTPEMMGMEPGATFSPDPAGEPADASDPVQVSEQTMADFYAFNCADLSARTEPAPKDQPMITCDSTGTEKFVLGPVEITGSNIKDASNGLVTTQQGATTGQWAVNLEFDATGTEQFRAVTERLYAIGATPDANTGMPDTNRSRFAVTMDDVVIVAPTANAVITDGKAQITNSSGSFTEESTKSLADQLKFGALPFSFETQSAQTISATLGTWQLQAGLIAGAIGMALVLIYSLLQYRTLGLVTMASLTLLGGITYLVVTFLSNQEGYRLSLAGVAGLIVAIGITADSFIVYFERIKDELREGKTLVTAVEHGWTRAIRTILASDTVNLLVAIVLAMVAVGNVRGFAVTLGITTLIDLFVVVMFTHPLMRLLATTKFFGGGHPASGLNPEALGAVYRGRGEFRTSATAKKAKSGASSEAQRRQTIAERKAADLAAAGKSDES</sequence>
<dbReference type="Proteomes" id="UP001170379">
    <property type="component" value="Unassembled WGS sequence"/>
</dbReference>
<evidence type="ECO:0000313" key="13">
    <source>
        <dbReference type="EMBL" id="MDJ1371044.1"/>
    </source>
</evidence>
<dbReference type="InterPro" id="IPR048634">
    <property type="entry name" value="SecD_SecF_C"/>
</dbReference>
<keyword evidence="8 9" id="KW-0472">Membrane</keyword>
<dbReference type="HAMAP" id="MF_01463_B">
    <property type="entry name" value="SecD_B"/>
    <property type="match status" value="1"/>
</dbReference>
<dbReference type="Pfam" id="PF22599">
    <property type="entry name" value="SecDF_P1_head"/>
    <property type="match status" value="1"/>
</dbReference>
<dbReference type="Pfam" id="PF02355">
    <property type="entry name" value="SecD_SecF_C"/>
    <property type="match status" value="1"/>
</dbReference>
<dbReference type="NCBIfam" id="TIGR01129">
    <property type="entry name" value="secD"/>
    <property type="match status" value="1"/>
</dbReference>
<accession>A0ABT7C782</accession>
<dbReference type="NCBIfam" id="TIGR00916">
    <property type="entry name" value="2A0604s01"/>
    <property type="match status" value="1"/>
</dbReference>
<feature type="transmembrane region" description="Helical" evidence="9">
    <location>
        <begin position="461"/>
        <end position="480"/>
    </location>
</feature>
<proteinExistence type="inferred from homology"/>
<evidence type="ECO:0000256" key="3">
    <source>
        <dbReference type="ARBA" id="ARBA00022475"/>
    </source>
</evidence>
<feature type="transmembrane region" description="Helical" evidence="9">
    <location>
        <begin position="382"/>
        <end position="402"/>
    </location>
</feature>